<evidence type="ECO:0000313" key="1">
    <source>
        <dbReference type="EMBL" id="MPC87579.1"/>
    </source>
</evidence>
<evidence type="ECO:0000313" key="2">
    <source>
        <dbReference type="Proteomes" id="UP000324222"/>
    </source>
</evidence>
<proteinExistence type="predicted"/>
<organism evidence="1 2">
    <name type="scientific">Portunus trituberculatus</name>
    <name type="common">Swimming crab</name>
    <name type="synonym">Neptunus trituberculatus</name>
    <dbReference type="NCBI Taxonomy" id="210409"/>
    <lineage>
        <taxon>Eukaryota</taxon>
        <taxon>Metazoa</taxon>
        <taxon>Ecdysozoa</taxon>
        <taxon>Arthropoda</taxon>
        <taxon>Crustacea</taxon>
        <taxon>Multicrustacea</taxon>
        <taxon>Malacostraca</taxon>
        <taxon>Eumalacostraca</taxon>
        <taxon>Eucarida</taxon>
        <taxon>Decapoda</taxon>
        <taxon>Pleocyemata</taxon>
        <taxon>Brachyura</taxon>
        <taxon>Eubrachyura</taxon>
        <taxon>Portunoidea</taxon>
        <taxon>Portunidae</taxon>
        <taxon>Portuninae</taxon>
        <taxon>Portunus</taxon>
    </lineage>
</organism>
<protein>
    <submittedName>
        <fullName evidence="1">Uncharacterized protein</fullName>
    </submittedName>
</protein>
<gene>
    <name evidence="1" type="ORF">E2C01_082445</name>
</gene>
<dbReference type="Proteomes" id="UP000324222">
    <property type="component" value="Unassembled WGS sequence"/>
</dbReference>
<reference evidence="1 2" key="1">
    <citation type="submission" date="2019-05" db="EMBL/GenBank/DDBJ databases">
        <title>Another draft genome of Portunus trituberculatus and its Hox gene families provides insights of decapod evolution.</title>
        <authorList>
            <person name="Jeong J.-H."/>
            <person name="Song I."/>
            <person name="Kim S."/>
            <person name="Choi T."/>
            <person name="Kim D."/>
            <person name="Ryu S."/>
            <person name="Kim W."/>
        </authorList>
    </citation>
    <scope>NUCLEOTIDE SEQUENCE [LARGE SCALE GENOMIC DNA]</scope>
    <source>
        <tissue evidence="1">Muscle</tissue>
    </source>
</reference>
<sequence length="75" mass="8938">MYRYYTLIENDTYNQRYCQRYDEITQHRTLSEDGICAARESLVNDTCCKRHLRTISQDTGIGDEYDVLTIAYRKS</sequence>
<dbReference type="EMBL" id="VSRR010074909">
    <property type="protein sequence ID" value="MPC87579.1"/>
    <property type="molecule type" value="Genomic_DNA"/>
</dbReference>
<dbReference type="AlphaFoldDB" id="A0A5B7IZ54"/>
<name>A0A5B7IZ54_PORTR</name>
<comment type="caution">
    <text evidence="1">The sequence shown here is derived from an EMBL/GenBank/DDBJ whole genome shotgun (WGS) entry which is preliminary data.</text>
</comment>
<keyword evidence="2" id="KW-1185">Reference proteome</keyword>
<accession>A0A5B7IZ54</accession>